<comment type="catalytic activity">
    <reaction evidence="11">
        <text>3-methyl-2-oxobutanoate + acetyl-CoA + H2O = (2S)-2-isopropylmalate + CoA + H(+)</text>
        <dbReference type="Rhea" id="RHEA:21524"/>
        <dbReference type="ChEBI" id="CHEBI:1178"/>
        <dbReference type="ChEBI" id="CHEBI:11851"/>
        <dbReference type="ChEBI" id="CHEBI:15377"/>
        <dbReference type="ChEBI" id="CHEBI:15378"/>
        <dbReference type="ChEBI" id="CHEBI:57287"/>
        <dbReference type="ChEBI" id="CHEBI:57288"/>
        <dbReference type="EC" id="2.3.3.13"/>
    </reaction>
</comment>
<evidence type="ECO:0000256" key="3">
    <source>
        <dbReference type="ARBA" id="ARBA00012973"/>
    </source>
</evidence>
<dbReference type="NCBIfam" id="TIGR00973">
    <property type="entry name" value="leuA_bact"/>
    <property type="match status" value="1"/>
</dbReference>
<dbReference type="GO" id="GO:0003852">
    <property type="term" value="F:2-isopropylmalate synthase activity"/>
    <property type="evidence" value="ECO:0007669"/>
    <property type="project" value="UniProtKB-UniRule"/>
</dbReference>
<dbReference type="FunFam" id="3.30.160.270:FF:000003">
    <property type="entry name" value="2-isopropylmalate synthase"/>
    <property type="match status" value="1"/>
</dbReference>
<gene>
    <name evidence="11" type="primary">leuA</name>
    <name evidence="13" type="ORF">SAMN05421790_10541</name>
</gene>
<dbReference type="Pfam" id="PF22617">
    <property type="entry name" value="HCS_D2"/>
    <property type="match status" value="1"/>
</dbReference>
<evidence type="ECO:0000256" key="6">
    <source>
        <dbReference type="ARBA" id="ARBA00022605"/>
    </source>
</evidence>
<keyword evidence="5 11" id="KW-0432">Leucine biosynthesis</keyword>
<dbReference type="PANTHER" id="PTHR10277">
    <property type="entry name" value="HOMOCITRATE SYNTHASE-RELATED"/>
    <property type="match status" value="1"/>
</dbReference>
<protein>
    <recommendedName>
        <fullName evidence="4 11">2-isopropylmalate synthase</fullName>
        <ecNumber evidence="3 11">2.3.3.13</ecNumber>
    </recommendedName>
    <alternativeName>
        <fullName evidence="11">Alpha-IPM synthase</fullName>
    </alternativeName>
    <alternativeName>
        <fullName evidence="11">Alpha-isopropylmalate synthase</fullName>
    </alternativeName>
</protein>
<dbReference type="OrthoDB" id="9804858at2"/>
<feature type="binding site" evidence="11">
    <location>
        <position position="13"/>
    </location>
    <ligand>
        <name>Mn(2+)</name>
        <dbReference type="ChEBI" id="CHEBI:29035"/>
    </ligand>
</feature>
<comment type="similarity">
    <text evidence="2 11">Belongs to the alpha-IPM synthase/homocitrate synthase family. LeuA type 1 subfamily.</text>
</comment>
<evidence type="ECO:0000256" key="4">
    <source>
        <dbReference type="ARBA" id="ARBA00018198"/>
    </source>
</evidence>
<dbReference type="Proteomes" id="UP000186795">
    <property type="component" value="Unassembled WGS sequence"/>
</dbReference>
<dbReference type="InterPro" id="IPR002034">
    <property type="entry name" value="AIPM/Hcit_synth_CS"/>
</dbReference>
<dbReference type="GO" id="GO:0003985">
    <property type="term" value="F:acetyl-CoA C-acetyltransferase activity"/>
    <property type="evidence" value="ECO:0007669"/>
    <property type="project" value="UniProtKB-UniRule"/>
</dbReference>
<dbReference type="Pfam" id="PF08502">
    <property type="entry name" value="LeuA_dimer"/>
    <property type="match status" value="1"/>
</dbReference>
<evidence type="ECO:0000256" key="10">
    <source>
        <dbReference type="ARBA" id="ARBA00023304"/>
    </source>
</evidence>
<dbReference type="EC" id="2.3.3.13" evidence="3 11"/>
<evidence type="ECO:0000259" key="12">
    <source>
        <dbReference type="PROSITE" id="PS50991"/>
    </source>
</evidence>
<sequence>MRRVQFFDTTLRDGEQSPGVNLNAEEKVAIALQLERLGIHVLEAGFAAASPGDLEAVRQVGEAVKEATVVSLARAVPGDIEKAREALRGAENPGIHVFLATSPIHRKYKLNMTREQVLEKAENAVRLAKKYFPHVEFSMEDGGRTEKEFLCQVAERVIPAGADVLNVPDTVGYLTPAEYGEIFRYLKERVRGIEKVKLSAHCHDDLGMAVANTLAAIEAGVEQVEGAINGIGERAGNTALEEVAMALATREDHYQVVTGLNLREIAKTSRMVSKLTGMPVPGNKAVVGANAFAHESGIHQDGMLKNSSTYEIMRPETVGLEATQLVLGKHSGRHAFRDKLSEMGYRLPEEKIDSLFIRFKELADRKKRVEEEDLVSLVEEKWGGEEEIFTLETVQLSYGNRSVPTASVRVFDLRRRRALEEAACGNGSVDAIFKAIDRVTGEVVHLEDYKIASVTHGKDALGEVFVKLRQGDSTVQGRGVSTDVLEASARAYIHAVNRLAGRLVERKGETVPASSGS</sequence>
<evidence type="ECO:0000256" key="11">
    <source>
        <dbReference type="HAMAP-Rule" id="MF_01025"/>
    </source>
</evidence>
<dbReference type="Gene3D" id="3.30.160.270">
    <property type="match status" value="1"/>
</dbReference>
<reference evidence="14" key="1">
    <citation type="submission" date="2017-01" db="EMBL/GenBank/DDBJ databases">
        <authorList>
            <person name="Varghese N."/>
            <person name="Submissions S."/>
        </authorList>
    </citation>
    <scope>NUCLEOTIDE SEQUENCE [LARGE SCALE GENOMIC DNA]</scope>
    <source>
        <strain evidence="14">DSM 45196</strain>
    </source>
</reference>
<dbReference type="SMART" id="SM00917">
    <property type="entry name" value="LeuA_dimer"/>
    <property type="match status" value="1"/>
</dbReference>
<dbReference type="SUPFAM" id="SSF51569">
    <property type="entry name" value="Aldolase"/>
    <property type="match status" value="1"/>
</dbReference>
<dbReference type="CDD" id="cd07940">
    <property type="entry name" value="DRE_TIM_IPMS"/>
    <property type="match status" value="1"/>
</dbReference>
<evidence type="ECO:0000256" key="5">
    <source>
        <dbReference type="ARBA" id="ARBA00022430"/>
    </source>
</evidence>
<dbReference type="InterPro" id="IPR036230">
    <property type="entry name" value="LeuA_allosteric_dom_sf"/>
</dbReference>
<dbReference type="AlphaFoldDB" id="A0A1N7LXB9"/>
<evidence type="ECO:0000256" key="1">
    <source>
        <dbReference type="ARBA" id="ARBA00004689"/>
    </source>
</evidence>
<dbReference type="GO" id="GO:0030145">
    <property type="term" value="F:manganese ion binding"/>
    <property type="evidence" value="ECO:0007669"/>
    <property type="project" value="UniProtKB-UniRule"/>
</dbReference>
<comment type="function">
    <text evidence="11">Catalyzes the condensation of the acetyl group of acetyl-CoA with 3-methyl-2-oxobutanoate (2-ketoisovalerate) to form 3-carboxy-3-hydroxy-4-methylpentanoate (2-isopropylmalate).</text>
</comment>
<evidence type="ECO:0000256" key="8">
    <source>
        <dbReference type="ARBA" id="ARBA00022723"/>
    </source>
</evidence>
<dbReference type="Pfam" id="PF00682">
    <property type="entry name" value="HMGL-like"/>
    <property type="match status" value="1"/>
</dbReference>
<feature type="domain" description="Pyruvate carboxyltransferase" evidence="12">
    <location>
        <begin position="4"/>
        <end position="266"/>
    </location>
</feature>
<dbReference type="PROSITE" id="PS50991">
    <property type="entry name" value="PYR_CT"/>
    <property type="match status" value="1"/>
</dbReference>
<dbReference type="InterPro" id="IPR050073">
    <property type="entry name" value="2-IPM_HCS-like"/>
</dbReference>
<dbReference type="PROSITE" id="PS00816">
    <property type="entry name" value="AIPM_HOMOCIT_SYNTH_2"/>
    <property type="match status" value="1"/>
</dbReference>
<dbReference type="InterPro" id="IPR013709">
    <property type="entry name" value="2-isopropylmalate_synth_dimer"/>
</dbReference>
<evidence type="ECO:0000313" key="14">
    <source>
        <dbReference type="Proteomes" id="UP000186795"/>
    </source>
</evidence>
<organism evidence="13 14">
    <name type="scientific">Kroppenstedtia eburnea</name>
    <dbReference type="NCBI Taxonomy" id="714067"/>
    <lineage>
        <taxon>Bacteria</taxon>
        <taxon>Bacillati</taxon>
        <taxon>Bacillota</taxon>
        <taxon>Bacilli</taxon>
        <taxon>Bacillales</taxon>
        <taxon>Thermoactinomycetaceae</taxon>
        <taxon>Kroppenstedtia</taxon>
    </lineage>
</organism>
<keyword evidence="11" id="KW-0963">Cytoplasm</keyword>
<accession>A0A1N7LXB9</accession>
<dbReference type="RefSeq" id="WP_076524694.1">
    <property type="nucleotide sequence ID" value="NZ_CP048103.1"/>
</dbReference>
<dbReference type="FunFam" id="3.20.20.70:FF:000010">
    <property type="entry name" value="2-isopropylmalate synthase"/>
    <property type="match status" value="1"/>
</dbReference>
<feature type="binding site" evidence="11">
    <location>
        <position position="203"/>
    </location>
    <ligand>
        <name>Mn(2+)</name>
        <dbReference type="ChEBI" id="CHEBI:29035"/>
    </ligand>
</feature>
<dbReference type="InterPro" id="IPR013785">
    <property type="entry name" value="Aldolase_TIM"/>
</dbReference>
<dbReference type="GO" id="GO:0005737">
    <property type="term" value="C:cytoplasm"/>
    <property type="evidence" value="ECO:0007669"/>
    <property type="project" value="UniProtKB-UniRule"/>
</dbReference>
<dbReference type="Gene3D" id="1.10.238.260">
    <property type="match status" value="1"/>
</dbReference>
<dbReference type="NCBIfam" id="NF002086">
    <property type="entry name" value="PRK00915.1-3"/>
    <property type="match status" value="1"/>
</dbReference>
<keyword evidence="6 11" id="KW-0028">Amino-acid biosynthesis</keyword>
<dbReference type="InterPro" id="IPR054691">
    <property type="entry name" value="LeuA/HCS_post-cat"/>
</dbReference>
<comment type="cofactor">
    <cofactor evidence="11">
        <name>Mn(2+)</name>
        <dbReference type="ChEBI" id="CHEBI:29035"/>
    </cofactor>
</comment>
<evidence type="ECO:0000313" key="13">
    <source>
        <dbReference type="EMBL" id="SIS78361.1"/>
    </source>
</evidence>
<dbReference type="PANTHER" id="PTHR10277:SF9">
    <property type="entry name" value="2-ISOPROPYLMALATE SYNTHASE 1, CHLOROPLASTIC-RELATED"/>
    <property type="match status" value="1"/>
</dbReference>
<evidence type="ECO:0000256" key="7">
    <source>
        <dbReference type="ARBA" id="ARBA00022679"/>
    </source>
</evidence>
<comment type="pathway">
    <text evidence="1 11">Amino-acid biosynthesis; L-leucine biosynthesis; L-leucine from 3-methyl-2-oxobutanoate: step 1/4.</text>
</comment>
<dbReference type="FunFam" id="1.10.238.260:FF:000001">
    <property type="entry name" value="2-isopropylmalate synthase"/>
    <property type="match status" value="1"/>
</dbReference>
<dbReference type="Gene3D" id="3.20.20.70">
    <property type="entry name" value="Aldolase class I"/>
    <property type="match status" value="1"/>
</dbReference>
<dbReference type="InterPro" id="IPR000891">
    <property type="entry name" value="PYR_CT"/>
</dbReference>
<dbReference type="NCBIfam" id="NF002088">
    <property type="entry name" value="PRK00915.1-5"/>
    <property type="match status" value="1"/>
</dbReference>
<feature type="region of interest" description="Regulatory domain" evidence="11">
    <location>
        <begin position="390"/>
        <end position="517"/>
    </location>
</feature>
<evidence type="ECO:0000256" key="9">
    <source>
        <dbReference type="ARBA" id="ARBA00023211"/>
    </source>
</evidence>
<keyword evidence="9 11" id="KW-0464">Manganese</keyword>
<dbReference type="EMBL" id="FTOD01000005">
    <property type="protein sequence ID" value="SIS78361.1"/>
    <property type="molecule type" value="Genomic_DNA"/>
</dbReference>
<keyword evidence="10 11" id="KW-0100">Branched-chain amino acid biosynthesis</keyword>
<dbReference type="UniPathway" id="UPA00048">
    <property type="reaction ID" value="UER00070"/>
</dbReference>
<name>A0A1N7LXB9_9BACL</name>
<comment type="subunit">
    <text evidence="11">Homodimer.</text>
</comment>
<evidence type="ECO:0000256" key="2">
    <source>
        <dbReference type="ARBA" id="ARBA00009396"/>
    </source>
</evidence>
<keyword evidence="14" id="KW-1185">Reference proteome</keyword>
<proteinExistence type="inferred from homology"/>
<dbReference type="GO" id="GO:0009098">
    <property type="term" value="P:L-leucine biosynthetic process"/>
    <property type="evidence" value="ECO:0007669"/>
    <property type="project" value="UniProtKB-UniRule"/>
</dbReference>
<keyword evidence="8 11" id="KW-0479">Metal-binding</keyword>
<dbReference type="SUPFAM" id="SSF110921">
    <property type="entry name" value="2-isopropylmalate synthase LeuA, allosteric (dimerisation) domain"/>
    <property type="match status" value="1"/>
</dbReference>
<dbReference type="HAMAP" id="MF_01025">
    <property type="entry name" value="LeuA_type1"/>
    <property type="match status" value="1"/>
</dbReference>
<dbReference type="PROSITE" id="PS00815">
    <property type="entry name" value="AIPM_HOMOCIT_SYNTH_1"/>
    <property type="match status" value="1"/>
</dbReference>
<keyword evidence="7 11" id="KW-0808">Transferase</keyword>
<dbReference type="InterPro" id="IPR005671">
    <property type="entry name" value="LeuA_bact_synth"/>
</dbReference>
<feature type="binding site" evidence="11">
    <location>
        <position position="201"/>
    </location>
    <ligand>
        <name>Mn(2+)</name>
        <dbReference type="ChEBI" id="CHEBI:29035"/>
    </ligand>
</feature>
<feature type="binding site" evidence="11">
    <location>
        <position position="237"/>
    </location>
    <ligand>
        <name>Mn(2+)</name>
        <dbReference type="ChEBI" id="CHEBI:29035"/>
    </ligand>
</feature>